<evidence type="ECO:0000259" key="8">
    <source>
        <dbReference type="PROSITE" id="PS50221"/>
    </source>
</evidence>
<comment type="subcellular location">
    <subcellularLocation>
        <location evidence="1">Membrane</location>
        <topology evidence="1">Multi-pass membrane protein</topology>
    </subcellularLocation>
</comment>
<evidence type="ECO:0000256" key="2">
    <source>
        <dbReference type="ARBA" id="ARBA00022692"/>
    </source>
</evidence>
<dbReference type="InterPro" id="IPR000832">
    <property type="entry name" value="GPCR_2_secretin-like"/>
</dbReference>
<evidence type="ECO:0000256" key="3">
    <source>
        <dbReference type="ARBA" id="ARBA00022989"/>
    </source>
</evidence>
<evidence type="ECO:0000256" key="4">
    <source>
        <dbReference type="ARBA" id="ARBA00023136"/>
    </source>
</evidence>
<evidence type="ECO:0000259" key="9">
    <source>
        <dbReference type="PROSITE" id="PS50261"/>
    </source>
</evidence>
<keyword evidence="10" id="KW-1185">Reference proteome</keyword>
<dbReference type="Proteomes" id="UP001652740">
    <property type="component" value="Unplaced"/>
</dbReference>
<dbReference type="SMART" id="SM00303">
    <property type="entry name" value="GPS"/>
    <property type="match status" value="1"/>
</dbReference>
<dbReference type="InterPro" id="IPR057244">
    <property type="entry name" value="GAIN_B"/>
</dbReference>
<gene>
    <name evidence="11" type="primary">LOC113509736</name>
</gene>
<feature type="transmembrane region" description="Helical" evidence="6">
    <location>
        <begin position="772"/>
        <end position="793"/>
    </location>
</feature>
<feature type="transmembrane region" description="Helical" evidence="6">
    <location>
        <begin position="664"/>
        <end position="687"/>
    </location>
</feature>
<dbReference type="InterPro" id="IPR000203">
    <property type="entry name" value="GPS"/>
</dbReference>
<dbReference type="InterPro" id="IPR017981">
    <property type="entry name" value="GPCR_2-like_7TM"/>
</dbReference>
<dbReference type="CDD" id="cd15040">
    <property type="entry name" value="7tmB2_Adhesion"/>
    <property type="match status" value="1"/>
</dbReference>
<keyword evidence="5" id="KW-1015">Disulfide bond</keyword>
<dbReference type="Gene3D" id="2.60.220.50">
    <property type="match status" value="1"/>
</dbReference>
<sequence length="950" mass="107522">MRLLCHVCAIYLLIFSTWSRAEESKNYENKKHKYVTGLYKNSILLTSDINITNYISNKKNSPKINTGYLSNTRTFPASRTIITNTTVNISTDSIKPPATKPAELSDQDTVDVDETFQIATSDIHQVMEEIVKDIGILIENENPVYINDIASIVDRVNDLTNILATQNVTFDGSLLLGLENLTKIVNLNNSFKENLIRDNVALLMVDVNVQFPIAGLRIVNTGGGAFSNASFEYLYDDQNETLLLMNVSDAVIYLPDDMLSSSRIGFVIFRQDYNLGRFELPNVHPHINSPIININAGKSHYDERIKYYLKPSTQAAEYMCVSWLRSDIELEQGIWVHFFCRNVDNEAGMLHLCDCSDTSFISHYITEELETVTTTTTTINATNTASEESNETDQPTTLTTAASLTPEEQINQILDDLKNLLQDDSIPIHIYDVIEVFDQINNLLSIDEDVTIPGKILQLLEELGSRIVLNDSQNGTLVRDNIALLMANVDELNPVRGLRVASKDVEAFVDDAFEFLTDINEVHLAETKSEAVVDLPQSVLDFPRRISFVVYHDDRAFNIPGDFTVNSRVISINVENLTRFDAGEVVKIHFKNMEDPKRGMRRSCGYWAFLEDGSGYWSQEGCTFIRSNNPTILDTCQCDHLTHFAEILIPRPVFSERNEKILEILSIIGCSLSIFGILLIVLTAAAFKSWRSNFRNRIWLQLCIALFVLSVCFIVIVYMKYDEYSVSCVLTGIVLHYSLLASFFWMLMVAITAYIDTVAIKYAYARHMSHKVMIASCFSWGAPIFIISILLIASPKCYVGRFEEMTPSGSFCYPSNLALWLSVYAPIAFILIVNFVSFFYIMGAVSASTCNKKLGKQNVDDFQETVKCVRIGFVLVFLFGLPWVFGLFSFNIVAAYLFTITVTIQGFLLFLFIVCGNKDTRDFWFRTLMGKPKRKYIYRSKHHTHSTSVS</sequence>
<feature type="signal peptide" evidence="7">
    <location>
        <begin position="1"/>
        <end position="21"/>
    </location>
</feature>
<feature type="transmembrane region" description="Helical" evidence="6">
    <location>
        <begin position="699"/>
        <end position="719"/>
    </location>
</feature>
<feature type="transmembrane region" description="Helical" evidence="6">
    <location>
        <begin position="739"/>
        <end position="760"/>
    </location>
</feature>
<dbReference type="PROSITE" id="PS50221">
    <property type="entry name" value="GAIN_B"/>
    <property type="match status" value="1"/>
</dbReference>
<dbReference type="PANTHER" id="PTHR45692:SF1">
    <property type="entry name" value="G-PROTEIN COUPLED RECEPTORS FAMILY 2 PROFILE 2 DOMAIN-CONTAINING PROTEIN"/>
    <property type="match status" value="1"/>
</dbReference>
<keyword evidence="2 6" id="KW-0812">Transmembrane</keyword>
<keyword evidence="3 6" id="KW-1133">Transmembrane helix</keyword>
<feature type="transmembrane region" description="Helical" evidence="6">
    <location>
        <begin position="868"/>
        <end position="888"/>
    </location>
</feature>
<evidence type="ECO:0000256" key="5">
    <source>
        <dbReference type="ARBA" id="ARBA00023157"/>
    </source>
</evidence>
<dbReference type="PANTHER" id="PTHR45692">
    <property type="entry name" value="G_PROTEIN_RECEP_F2_4 DOMAIN-CONTAINING PROTEIN"/>
    <property type="match status" value="1"/>
</dbReference>
<feature type="domain" description="G-protein coupled receptors family 2 profile 2" evidence="9">
    <location>
        <begin position="662"/>
        <end position="917"/>
    </location>
</feature>
<evidence type="ECO:0000256" key="6">
    <source>
        <dbReference type="SAM" id="Phobius"/>
    </source>
</evidence>
<dbReference type="Pfam" id="PF00002">
    <property type="entry name" value="7tm_2"/>
    <property type="match status" value="1"/>
</dbReference>
<dbReference type="SUPFAM" id="SSF81321">
    <property type="entry name" value="Family A G protein-coupled receptor-like"/>
    <property type="match status" value="1"/>
</dbReference>
<evidence type="ECO:0000256" key="1">
    <source>
        <dbReference type="ARBA" id="ARBA00004141"/>
    </source>
</evidence>
<protein>
    <submittedName>
        <fullName evidence="11">Adhesion G-protein coupled receptor G2-like isoform X1</fullName>
    </submittedName>
</protein>
<accession>A0ABM3N128</accession>
<feature type="transmembrane region" description="Helical" evidence="6">
    <location>
        <begin position="823"/>
        <end position="847"/>
    </location>
</feature>
<organism evidence="10 11">
    <name type="scientific">Galleria mellonella</name>
    <name type="common">Greater wax moth</name>
    <dbReference type="NCBI Taxonomy" id="7137"/>
    <lineage>
        <taxon>Eukaryota</taxon>
        <taxon>Metazoa</taxon>
        <taxon>Ecdysozoa</taxon>
        <taxon>Arthropoda</taxon>
        <taxon>Hexapoda</taxon>
        <taxon>Insecta</taxon>
        <taxon>Pterygota</taxon>
        <taxon>Neoptera</taxon>
        <taxon>Endopterygota</taxon>
        <taxon>Lepidoptera</taxon>
        <taxon>Glossata</taxon>
        <taxon>Ditrysia</taxon>
        <taxon>Pyraloidea</taxon>
        <taxon>Pyralidae</taxon>
        <taxon>Galleriinae</taxon>
        <taxon>Galleria</taxon>
    </lineage>
</organism>
<dbReference type="PROSITE" id="PS50261">
    <property type="entry name" value="G_PROTEIN_RECEP_F2_4"/>
    <property type="match status" value="1"/>
</dbReference>
<dbReference type="RefSeq" id="XP_052757295.1">
    <property type="nucleotide sequence ID" value="XM_052901335.1"/>
</dbReference>
<reference evidence="11" key="1">
    <citation type="submission" date="2025-08" db="UniProtKB">
        <authorList>
            <consortium name="RefSeq"/>
        </authorList>
    </citation>
    <scope>IDENTIFICATION</scope>
    <source>
        <tissue evidence="11">Whole larvae</tissue>
    </source>
</reference>
<dbReference type="Gene3D" id="1.20.1070.10">
    <property type="entry name" value="Rhodopsin 7-helix transmembrane proteins"/>
    <property type="match status" value="1"/>
</dbReference>
<feature type="transmembrane region" description="Helical" evidence="6">
    <location>
        <begin position="894"/>
        <end position="916"/>
    </location>
</feature>
<evidence type="ECO:0000313" key="11">
    <source>
        <dbReference type="RefSeq" id="XP_052757295.1"/>
    </source>
</evidence>
<evidence type="ECO:0000313" key="10">
    <source>
        <dbReference type="Proteomes" id="UP001652740"/>
    </source>
</evidence>
<feature type="chain" id="PRO_5046293422" evidence="7">
    <location>
        <begin position="22"/>
        <end position="950"/>
    </location>
</feature>
<name>A0ABM3N128_GALME</name>
<evidence type="ECO:0000256" key="7">
    <source>
        <dbReference type="SAM" id="SignalP"/>
    </source>
</evidence>
<proteinExistence type="predicted"/>
<keyword evidence="7" id="KW-0732">Signal</keyword>
<keyword evidence="4 6" id="KW-0472">Membrane</keyword>
<dbReference type="InterPro" id="IPR046338">
    <property type="entry name" value="GAIN_dom_sf"/>
</dbReference>
<dbReference type="PRINTS" id="PR00249">
    <property type="entry name" value="GPCRSECRETIN"/>
</dbReference>
<dbReference type="GeneID" id="113509736"/>
<dbReference type="Pfam" id="PF01825">
    <property type="entry name" value="GPS"/>
    <property type="match status" value="1"/>
</dbReference>
<feature type="domain" description="GAIN-B" evidence="8">
    <location>
        <begin position="506"/>
        <end position="655"/>
    </location>
</feature>